<evidence type="ECO:0000313" key="1">
    <source>
        <dbReference type="EMBL" id="KKN30922.1"/>
    </source>
</evidence>
<dbReference type="EMBL" id="LAZR01002370">
    <property type="protein sequence ID" value="KKN30922.1"/>
    <property type="molecule type" value="Genomic_DNA"/>
</dbReference>
<dbReference type="AlphaFoldDB" id="A0A0F9Q1Q1"/>
<proteinExistence type="predicted"/>
<accession>A0A0F9Q1Q1</accession>
<comment type="caution">
    <text evidence="1">The sequence shown here is derived from an EMBL/GenBank/DDBJ whole genome shotgun (WGS) entry which is preliminary data.</text>
</comment>
<reference evidence="1" key="1">
    <citation type="journal article" date="2015" name="Nature">
        <title>Complex archaea that bridge the gap between prokaryotes and eukaryotes.</title>
        <authorList>
            <person name="Spang A."/>
            <person name="Saw J.H."/>
            <person name="Jorgensen S.L."/>
            <person name="Zaremba-Niedzwiedzka K."/>
            <person name="Martijn J."/>
            <person name="Lind A.E."/>
            <person name="van Eijk R."/>
            <person name="Schleper C."/>
            <person name="Guy L."/>
            <person name="Ettema T.J."/>
        </authorList>
    </citation>
    <scope>NUCLEOTIDE SEQUENCE</scope>
</reference>
<name>A0A0F9Q1Q1_9ZZZZ</name>
<gene>
    <name evidence="1" type="ORF">LCGC14_0829130</name>
</gene>
<organism evidence="1">
    <name type="scientific">marine sediment metagenome</name>
    <dbReference type="NCBI Taxonomy" id="412755"/>
    <lineage>
        <taxon>unclassified sequences</taxon>
        <taxon>metagenomes</taxon>
        <taxon>ecological metagenomes</taxon>
    </lineage>
</organism>
<sequence>MELVFNKVKIKEVARSTDFGGDNENIKQAELILALIEIREAIEEGLAKLDQTNIEAAMMLVGMKESFDGYIECRIGTDKVLEALIGQLEEKNAEKSDLEMDEPKKAAVTLDVGNFGGPIQEAGVV</sequence>
<protein>
    <submittedName>
        <fullName evidence="1">Uncharacterized protein</fullName>
    </submittedName>
</protein>